<protein>
    <submittedName>
        <fullName evidence="1">Uncharacterized protein</fullName>
    </submittedName>
</protein>
<accession>A0A545THH5</accession>
<comment type="caution">
    <text evidence="1">The sequence shown here is derived from an EMBL/GenBank/DDBJ whole genome shotgun (WGS) entry which is preliminary data.</text>
</comment>
<sequence length="87" mass="10181">MIEKQIQATLKEMECSACEKGVFRLALDLAVEDTNPKQWLHACSHCKREVYLTKVYPIIEYKDRDFMLADSLRFERSSDSISLHNNK</sequence>
<keyword evidence="2" id="KW-1185">Reference proteome</keyword>
<dbReference type="OrthoDB" id="5881182at2"/>
<organism evidence="1 2">
    <name type="scientific">Aliikangiella marina</name>
    <dbReference type="NCBI Taxonomy" id="1712262"/>
    <lineage>
        <taxon>Bacteria</taxon>
        <taxon>Pseudomonadati</taxon>
        <taxon>Pseudomonadota</taxon>
        <taxon>Gammaproteobacteria</taxon>
        <taxon>Oceanospirillales</taxon>
        <taxon>Pleioneaceae</taxon>
        <taxon>Aliikangiella</taxon>
    </lineage>
</organism>
<evidence type="ECO:0000313" key="1">
    <source>
        <dbReference type="EMBL" id="TQV76680.1"/>
    </source>
</evidence>
<reference evidence="1 2" key="1">
    <citation type="submission" date="2019-06" db="EMBL/GenBank/DDBJ databases">
        <title>Draft genome of Aliikangiella marina GYP-15.</title>
        <authorList>
            <person name="Wang G."/>
        </authorList>
    </citation>
    <scope>NUCLEOTIDE SEQUENCE [LARGE SCALE GENOMIC DNA]</scope>
    <source>
        <strain evidence="1 2">GYP-15</strain>
    </source>
</reference>
<dbReference type="Proteomes" id="UP000317839">
    <property type="component" value="Unassembled WGS sequence"/>
</dbReference>
<dbReference type="EMBL" id="VIKR01000001">
    <property type="protein sequence ID" value="TQV76680.1"/>
    <property type="molecule type" value="Genomic_DNA"/>
</dbReference>
<evidence type="ECO:0000313" key="2">
    <source>
        <dbReference type="Proteomes" id="UP000317839"/>
    </source>
</evidence>
<name>A0A545THH5_9GAMM</name>
<dbReference type="AlphaFoldDB" id="A0A545THH5"/>
<proteinExistence type="predicted"/>
<gene>
    <name evidence="1" type="ORF">FLL45_01590</name>
</gene>
<dbReference type="RefSeq" id="WP_142888040.1">
    <property type="nucleotide sequence ID" value="NZ_VIKR01000001.1"/>
</dbReference>